<sequence>MRVDITGRLPVELAIIILRNLDPRSLLSAAMVNKRWLSLCRADSVLRERIRQQIVTERQERLKFTVTVERDIQQPRPFSAVNGNRRITFNPVSKWPPNCHPHKIQPSHPFISDI</sequence>
<dbReference type="Gene3D" id="1.20.1280.50">
    <property type="match status" value="1"/>
</dbReference>
<evidence type="ECO:0000313" key="3">
    <source>
        <dbReference type="Proteomes" id="UP001148838"/>
    </source>
</evidence>
<dbReference type="Pfam" id="PF12937">
    <property type="entry name" value="F-box-like"/>
    <property type="match status" value="1"/>
</dbReference>
<dbReference type="InterPro" id="IPR001810">
    <property type="entry name" value="F-box_dom"/>
</dbReference>
<protein>
    <recommendedName>
        <fullName evidence="1">F-box domain-containing protein</fullName>
    </recommendedName>
</protein>
<keyword evidence="3" id="KW-1185">Reference proteome</keyword>
<proteinExistence type="predicted"/>
<dbReference type="Proteomes" id="UP001148838">
    <property type="component" value="Unassembled WGS sequence"/>
</dbReference>
<accession>A0ABQ8S224</accession>
<dbReference type="InterPro" id="IPR036047">
    <property type="entry name" value="F-box-like_dom_sf"/>
</dbReference>
<reference evidence="2 3" key="1">
    <citation type="journal article" date="2022" name="Allergy">
        <title>Genome assembly and annotation of Periplaneta americana reveal a comprehensive cockroach allergen profile.</title>
        <authorList>
            <person name="Wang L."/>
            <person name="Xiong Q."/>
            <person name="Saelim N."/>
            <person name="Wang L."/>
            <person name="Nong W."/>
            <person name="Wan A.T."/>
            <person name="Shi M."/>
            <person name="Liu X."/>
            <person name="Cao Q."/>
            <person name="Hui J.H.L."/>
            <person name="Sookrung N."/>
            <person name="Leung T.F."/>
            <person name="Tungtrongchitr A."/>
            <person name="Tsui S.K.W."/>
        </authorList>
    </citation>
    <scope>NUCLEOTIDE SEQUENCE [LARGE SCALE GENOMIC DNA]</scope>
    <source>
        <strain evidence="2">PWHHKU_190912</strain>
    </source>
</reference>
<name>A0ABQ8S224_PERAM</name>
<feature type="domain" description="F-box" evidence="1">
    <location>
        <begin position="3"/>
        <end position="49"/>
    </location>
</feature>
<dbReference type="SUPFAM" id="SSF81383">
    <property type="entry name" value="F-box domain"/>
    <property type="match status" value="1"/>
</dbReference>
<comment type="caution">
    <text evidence="2">The sequence shown here is derived from an EMBL/GenBank/DDBJ whole genome shotgun (WGS) entry which is preliminary data.</text>
</comment>
<dbReference type="EMBL" id="JAJSOF020000037">
    <property type="protein sequence ID" value="KAJ4427895.1"/>
    <property type="molecule type" value="Genomic_DNA"/>
</dbReference>
<dbReference type="SMART" id="SM00256">
    <property type="entry name" value="FBOX"/>
    <property type="match status" value="1"/>
</dbReference>
<organism evidence="2 3">
    <name type="scientific">Periplaneta americana</name>
    <name type="common">American cockroach</name>
    <name type="synonym">Blatta americana</name>
    <dbReference type="NCBI Taxonomy" id="6978"/>
    <lineage>
        <taxon>Eukaryota</taxon>
        <taxon>Metazoa</taxon>
        <taxon>Ecdysozoa</taxon>
        <taxon>Arthropoda</taxon>
        <taxon>Hexapoda</taxon>
        <taxon>Insecta</taxon>
        <taxon>Pterygota</taxon>
        <taxon>Neoptera</taxon>
        <taxon>Polyneoptera</taxon>
        <taxon>Dictyoptera</taxon>
        <taxon>Blattodea</taxon>
        <taxon>Blattoidea</taxon>
        <taxon>Blattidae</taxon>
        <taxon>Blattinae</taxon>
        <taxon>Periplaneta</taxon>
    </lineage>
</organism>
<gene>
    <name evidence="2" type="ORF">ANN_23903</name>
</gene>
<evidence type="ECO:0000259" key="1">
    <source>
        <dbReference type="PROSITE" id="PS50181"/>
    </source>
</evidence>
<dbReference type="PROSITE" id="PS50181">
    <property type="entry name" value="FBOX"/>
    <property type="match status" value="1"/>
</dbReference>
<evidence type="ECO:0000313" key="2">
    <source>
        <dbReference type="EMBL" id="KAJ4427895.1"/>
    </source>
</evidence>